<accession>A0A0C1H020</accession>
<dbReference type="Gene3D" id="1.10.510.10">
    <property type="entry name" value="Transferase(Phosphotransferase) domain 1"/>
    <property type="match status" value="1"/>
</dbReference>
<keyword evidence="2" id="KW-0547">Nucleotide-binding</keyword>
<dbReference type="PROSITE" id="PS50011">
    <property type="entry name" value="PROTEIN_KINASE_DOM"/>
    <property type="match status" value="1"/>
</dbReference>
<sequence>MELDPSKRITLPTALDSTKNIVKIPEKIGPYQVEALLEKGGMSILYLATHPDTKDPITIKVLFPEFVSNPEMVQRFLRESEIIGLADHPNIVKLYGQGEWEGGLYIAMEFIQGISLRQYLLRNLISLKHALELVMEISMALCHLHAHGVIHRDVKPENILVTESGGVKVIDFGIAQLLTEGQTDPKSQRRLIGTPIYMSPEQKNNPESTSYPSDIYSLGIITYELVLGKLSHGQIHLSIMPKGLQKILAKALQLNPEDRYQDIVDFMTDVSAYLYSPALLKENKELDPLSDLSESLRHAQHSLVPDNPPKWPKIDIGLASYKSLGISSLYYDFFNLPHHGYGIIIGEPSVKGSAGIVYTSVLRGMVRALCQLTQRPEEMATVLNALLLNDPMKQNFSFSYLILSPQENLFRFISCGCGHLWYLPKEKLQLELINSENSPLGINHLNSFVEIEHPWNVGDAILFYGSLCSSDTFAKKPLFSNEQLLSSLQEASMTSPQKQVDTILRKAKVELSRTSDERSIVLLNLLRNE</sequence>
<evidence type="ECO:0000256" key="4">
    <source>
        <dbReference type="ARBA" id="ARBA00022840"/>
    </source>
</evidence>
<keyword evidence="3 6" id="KW-0418">Kinase</keyword>
<dbReference type="GO" id="GO:0005524">
    <property type="term" value="F:ATP binding"/>
    <property type="evidence" value="ECO:0007669"/>
    <property type="project" value="UniProtKB-KW"/>
</dbReference>
<dbReference type="CDD" id="cd14014">
    <property type="entry name" value="STKc_PknB_like"/>
    <property type="match status" value="1"/>
</dbReference>
<feature type="domain" description="Protein kinase" evidence="5">
    <location>
        <begin position="31"/>
        <end position="334"/>
    </location>
</feature>
<dbReference type="PROSITE" id="PS00108">
    <property type="entry name" value="PROTEIN_KINASE_ST"/>
    <property type="match status" value="1"/>
</dbReference>
<reference evidence="6 7" key="1">
    <citation type="journal article" date="2014" name="Mol. Biol. Evol.">
        <title>Massive expansion of Ubiquitination-related gene families within the Chlamydiae.</title>
        <authorList>
            <person name="Domman D."/>
            <person name="Collingro A."/>
            <person name="Lagkouvardos I."/>
            <person name="Gehre L."/>
            <person name="Weinmaier T."/>
            <person name="Rattei T."/>
            <person name="Subtil A."/>
            <person name="Horn M."/>
        </authorList>
    </citation>
    <scope>NUCLEOTIDE SEQUENCE [LARGE SCALE GENOMIC DNA]</scope>
    <source>
        <strain evidence="6 7">EI2</strain>
    </source>
</reference>
<dbReference type="Proteomes" id="UP000031465">
    <property type="component" value="Unassembled WGS sequence"/>
</dbReference>
<dbReference type="PANTHER" id="PTHR43289:SF6">
    <property type="entry name" value="SERINE_THREONINE-PROTEIN KINASE NEKL-3"/>
    <property type="match status" value="1"/>
</dbReference>
<organism evidence="6 7">
    <name type="scientific">Candidatus Protochlamydia amoebophila</name>
    <dbReference type="NCBI Taxonomy" id="362787"/>
    <lineage>
        <taxon>Bacteria</taxon>
        <taxon>Pseudomonadati</taxon>
        <taxon>Chlamydiota</taxon>
        <taxon>Chlamydiia</taxon>
        <taxon>Parachlamydiales</taxon>
        <taxon>Parachlamydiaceae</taxon>
        <taxon>Candidatus Protochlamydia</taxon>
    </lineage>
</organism>
<evidence type="ECO:0000256" key="1">
    <source>
        <dbReference type="ARBA" id="ARBA00022679"/>
    </source>
</evidence>
<dbReference type="EMBL" id="JSAN01000115">
    <property type="protein sequence ID" value="KIC71104.1"/>
    <property type="molecule type" value="Genomic_DNA"/>
</dbReference>
<evidence type="ECO:0000313" key="6">
    <source>
        <dbReference type="EMBL" id="KIC71104.1"/>
    </source>
</evidence>
<dbReference type="Gene3D" id="3.30.200.20">
    <property type="entry name" value="Phosphorylase Kinase, domain 1"/>
    <property type="match status" value="1"/>
</dbReference>
<dbReference type="InterPro" id="IPR001932">
    <property type="entry name" value="PPM-type_phosphatase-like_dom"/>
</dbReference>
<dbReference type="SUPFAM" id="SSF56112">
    <property type="entry name" value="Protein kinase-like (PK-like)"/>
    <property type="match status" value="1"/>
</dbReference>
<evidence type="ECO:0000256" key="2">
    <source>
        <dbReference type="ARBA" id="ARBA00022741"/>
    </source>
</evidence>
<dbReference type="Pfam" id="PF00069">
    <property type="entry name" value="Pkinase"/>
    <property type="match status" value="1"/>
</dbReference>
<dbReference type="GO" id="GO:0004674">
    <property type="term" value="F:protein serine/threonine kinase activity"/>
    <property type="evidence" value="ECO:0007669"/>
    <property type="project" value="UniProtKB-EC"/>
</dbReference>
<dbReference type="PANTHER" id="PTHR43289">
    <property type="entry name" value="MITOGEN-ACTIVATED PROTEIN KINASE KINASE KINASE 20-RELATED"/>
    <property type="match status" value="1"/>
</dbReference>
<protein>
    <submittedName>
        <fullName evidence="6">Putative serine/threonine-protein kinase PknB</fullName>
        <ecNumber evidence="6">2.7.11.1</ecNumber>
    </submittedName>
</protein>
<dbReference type="Pfam" id="PF07228">
    <property type="entry name" value="SpoIIE"/>
    <property type="match status" value="1"/>
</dbReference>
<evidence type="ECO:0000256" key="3">
    <source>
        <dbReference type="ARBA" id="ARBA00022777"/>
    </source>
</evidence>
<name>A0A0C1H020_9BACT</name>
<dbReference type="InterPro" id="IPR000719">
    <property type="entry name" value="Prot_kinase_dom"/>
</dbReference>
<dbReference type="SMART" id="SM00220">
    <property type="entry name" value="S_TKc"/>
    <property type="match status" value="1"/>
</dbReference>
<dbReference type="InterPro" id="IPR036457">
    <property type="entry name" value="PPM-type-like_dom_sf"/>
</dbReference>
<dbReference type="InterPro" id="IPR011009">
    <property type="entry name" value="Kinase-like_dom_sf"/>
</dbReference>
<comment type="caution">
    <text evidence="6">The sequence shown here is derived from an EMBL/GenBank/DDBJ whole genome shotgun (WGS) entry which is preliminary data.</text>
</comment>
<dbReference type="AlphaFoldDB" id="A0A0C1H020"/>
<dbReference type="Gene3D" id="3.60.40.10">
    <property type="entry name" value="PPM-type phosphatase domain"/>
    <property type="match status" value="1"/>
</dbReference>
<gene>
    <name evidence="6" type="primary">pknB</name>
    <name evidence="6" type="ORF">DB44_ER00330</name>
</gene>
<dbReference type="InterPro" id="IPR008271">
    <property type="entry name" value="Ser/Thr_kinase_AS"/>
</dbReference>
<evidence type="ECO:0000313" key="7">
    <source>
        <dbReference type="Proteomes" id="UP000031465"/>
    </source>
</evidence>
<keyword evidence="1 6" id="KW-0808">Transferase</keyword>
<keyword evidence="4" id="KW-0067">ATP-binding</keyword>
<dbReference type="EC" id="2.7.11.1" evidence="6"/>
<proteinExistence type="predicted"/>
<dbReference type="RefSeq" id="WP_052236464.1">
    <property type="nucleotide sequence ID" value="NZ_JSAN01000115.1"/>
</dbReference>
<evidence type="ECO:0000259" key="5">
    <source>
        <dbReference type="PROSITE" id="PS50011"/>
    </source>
</evidence>
<dbReference type="PATRIC" id="fig|362787.3.peg.1706"/>